<reference evidence="5 6" key="1">
    <citation type="submission" date="2019-09" db="EMBL/GenBank/DDBJ databases">
        <title>Genome sequence of Rhodovastum atsumiense, a diverse member of the Acetobacteraceae family of non-sulfur purple photosynthetic bacteria.</title>
        <authorList>
            <person name="Meyer T."/>
            <person name="Kyndt J."/>
        </authorList>
    </citation>
    <scope>NUCLEOTIDE SEQUENCE [LARGE SCALE GENOMIC DNA]</scope>
    <source>
        <strain evidence="5 6">DSM 21279</strain>
    </source>
</reference>
<dbReference type="GO" id="GO:0004467">
    <property type="term" value="F:long-chain fatty acid-CoA ligase activity"/>
    <property type="evidence" value="ECO:0007669"/>
    <property type="project" value="UniProtKB-EC"/>
</dbReference>
<dbReference type="Proteomes" id="UP000325255">
    <property type="component" value="Unassembled WGS sequence"/>
</dbReference>
<dbReference type="SUPFAM" id="SSF56801">
    <property type="entry name" value="Acetyl-CoA synthetase-like"/>
    <property type="match status" value="1"/>
</dbReference>
<dbReference type="EMBL" id="VWPK01000037">
    <property type="protein sequence ID" value="KAA5610156.1"/>
    <property type="molecule type" value="Genomic_DNA"/>
</dbReference>
<dbReference type="Gene3D" id="3.40.50.12780">
    <property type="entry name" value="N-terminal domain of ligase-like"/>
    <property type="match status" value="1"/>
</dbReference>
<dbReference type="Gene3D" id="3.30.300.30">
    <property type="match status" value="1"/>
</dbReference>
<dbReference type="Pfam" id="PF23562">
    <property type="entry name" value="AMP-binding_C_3"/>
    <property type="match status" value="1"/>
</dbReference>
<gene>
    <name evidence="5" type="ORF">F1189_20690</name>
</gene>
<keyword evidence="5" id="KW-0436">Ligase</keyword>
<keyword evidence="2" id="KW-0067">ATP-binding</keyword>
<dbReference type="PANTHER" id="PTHR43272:SF33">
    <property type="entry name" value="AMP-BINDING DOMAIN-CONTAINING PROTEIN-RELATED"/>
    <property type="match status" value="1"/>
</dbReference>
<organism evidence="5 6">
    <name type="scientific">Rhodovastum atsumiense</name>
    <dbReference type="NCBI Taxonomy" id="504468"/>
    <lineage>
        <taxon>Bacteria</taxon>
        <taxon>Pseudomonadati</taxon>
        <taxon>Pseudomonadota</taxon>
        <taxon>Alphaproteobacteria</taxon>
        <taxon>Acetobacterales</taxon>
        <taxon>Acetobacteraceae</taxon>
        <taxon>Rhodovastum</taxon>
    </lineage>
</organism>
<dbReference type="AlphaFoldDB" id="A0A5M6IPK4"/>
<evidence type="ECO:0000256" key="1">
    <source>
        <dbReference type="ARBA" id="ARBA00022741"/>
    </source>
</evidence>
<dbReference type="CDD" id="cd05907">
    <property type="entry name" value="VL_LC_FACS_like"/>
    <property type="match status" value="1"/>
</dbReference>
<comment type="catalytic activity">
    <reaction evidence="3">
        <text>a long-chain fatty acid + ATP + CoA = a long-chain fatty acyl-CoA + AMP + diphosphate</text>
        <dbReference type="Rhea" id="RHEA:15421"/>
        <dbReference type="ChEBI" id="CHEBI:30616"/>
        <dbReference type="ChEBI" id="CHEBI:33019"/>
        <dbReference type="ChEBI" id="CHEBI:57287"/>
        <dbReference type="ChEBI" id="CHEBI:57560"/>
        <dbReference type="ChEBI" id="CHEBI:83139"/>
        <dbReference type="ChEBI" id="CHEBI:456215"/>
        <dbReference type="EC" id="6.2.1.3"/>
    </reaction>
    <physiologicalReaction direction="left-to-right" evidence="3">
        <dbReference type="Rhea" id="RHEA:15422"/>
    </physiologicalReaction>
</comment>
<feature type="domain" description="AMP-dependent synthetase/ligase" evidence="4">
    <location>
        <begin position="18"/>
        <end position="419"/>
    </location>
</feature>
<proteinExistence type="predicted"/>
<dbReference type="InterPro" id="IPR042099">
    <property type="entry name" value="ANL_N_sf"/>
</dbReference>
<keyword evidence="1" id="KW-0547">Nucleotide-binding</keyword>
<comment type="caution">
    <text evidence="5">The sequence shown here is derived from an EMBL/GenBank/DDBJ whole genome shotgun (WGS) entry which is preliminary data.</text>
</comment>
<dbReference type="OrthoDB" id="9803968at2"/>
<dbReference type="RefSeq" id="WP_150042778.1">
    <property type="nucleotide sequence ID" value="NZ_OW485601.1"/>
</dbReference>
<dbReference type="PANTHER" id="PTHR43272">
    <property type="entry name" value="LONG-CHAIN-FATTY-ACID--COA LIGASE"/>
    <property type="match status" value="1"/>
</dbReference>
<evidence type="ECO:0000313" key="5">
    <source>
        <dbReference type="EMBL" id="KAA5610156.1"/>
    </source>
</evidence>
<protein>
    <submittedName>
        <fullName evidence="5">Long-chain fatty acid--CoA ligase</fullName>
    </submittedName>
</protein>
<dbReference type="GO" id="GO:0016020">
    <property type="term" value="C:membrane"/>
    <property type="evidence" value="ECO:0007669"/>
    <property type="project" value="TreeGrafter"/>
</dbReference>
<evidence type="ECO:0000313" key="6">
    <source>
        <dbReference type="Proteomes" id="UP000325255"/>
    </source>
</evidence>
<dbReference type="InterPro" id="IPR000873">
    <property type="entry name" value="AMP-dep_synth/lig_dom"/>
</dbReference>
<evidence type="ECO:0000259" key="4">
    <source>
        <dbReference type="Pfam" id="PF00501"/>
    </source>
</evidence>
<sequence length="566" mass="62014">MRLDSYDRWPNLATMMFDRARAWADRPMLRWFRDGTWQGMSWGVFARQAASVARALRAAGVSPGDRVLIVSENRPEYPIAETALMAIRAVPVPTYITNTIADHAHILRDSGARVAIVSGAQLARRVALAGELDLLVTMEPFTHPGLKVAAWSSLTTDTRGFDDIAAEARTISRDALACLIYTSGTGGNPKGVMLPHRAILSNCKGAADLLHALPRQDEVYLSFLPLSHSYEHTAGQFFLLSEGAEVVYARGVETLAADMLTVRPTIMTMVPRILEVIRARILGQVAREPAWRRRLFDRAIELGRRRVDGERLSVLERLQDVVLERMVRRKVLKRFGGRLRATISGGARLEPEVGRFYLGLGLNLLQGYGQTEAGPVIAANAPGATRIETVGRALRGVELRIADDGEILVRGDLVMLGYWGRPDETAAAIRDGWLHTGDIGELDEDGYLRITDRKKDMIVLSGGENVSPARIEGMLIAEPEIAQAVVLGEGQAGLTALVVAADGCDEVAVAATVSNVNKRLSVTERIRRHAIVKPFTIDNGMLTATQKIRRHVVTREHAGLLQKLSA</sequence>
<evidence type="ECO:0000256" key="3">
    <source>
        <dbReference type="ARBA" id="ARBA00024484"/>
    </source>
</evidence>
<dbReference type="GO" id="GO:0005524">
    <property type="term" value="F:ATP binding"/>
    <property type="evidence" value="ECO:0007669"/>
    <property type="project" value="UniProtKB-KW"/>
</dbReference>
<dbReference type="Pfam" id="PF00501">
    <property type="entry name" value="AMP-binding"/>
    <property type="match status" value="1"/>
</dbReference>
<name>A0A5M6IPK4_9PROT</name>
<dbReference type="InterPro" id="IPR045851">
    <property type="entry name" value="AMP-bd_C_sf"/>
</dbReference>
<evidence type="ECO:0000256" key="2">
    <source>
        <dbReference type="ARBA" id="ARBA00022840"/>
    </source>
</evidence>
<keyword evidence="6" id="KW-1185">Reference proteome</keyword>
<accession>A0A5M6IPK4</accession>